<accession>A0A174RDX9</accession>
<dbReference type="EMBL" id="CZAW01000036">
    <property type="protein sequence ID" value="CUP83682.1"/>
    <property type="molecule type" value="Genomic_DNA"/>
</dbReference>
<dbReference type="Proteomes" id="UP000477156">
    <property type="component" value="Unassembled WGS sequence"/>
</dbReference>
<proteinExistence type="predicted"/>
<name>A0A174RDX9_9FIRM</name>
<dbReference type="EMBL" id="WWVF01000020">
    <property type="protein sequence ID" value="MZS89561.1"/>
    <property type="molecule type" value="Genomic_DNA"/>
</dbReference>
<dbReference type="AlphaFoldDB" id="A0A174RDX9"/>
<evidence type="ECO:0000313" key="2">
    <source>
        <dbReference type="EMBL" id="MZS89561.1"/>
    </source>
</evidence>
<dbReference type="OrthoDB" id="1976462at2"/>
<dbReference type="Proteomes" id="UP000095712">
    <property type="component" value="Unassembled WGS sequence"/>
</dbReference>
<organism evidence="1 3">
    <name type="scientific">Blautia wexlerae</name>
    <dbReference type="NCBI Taxonomy" id="418240"/>
    <lineage>
        <taxon>Bacteria</taxon>
        <taxon>Bacillati</taxon>
        <taxon>Bacillota</taxon>
        <taxon>Clostridia</taxon>
        <taxon>Lachnospirales</taxon>
        <taxon>Lachnospiraceae</taxon>
        <taxon>Blautia</taxon>
    </lineage>
</organism>
<evidence type="ECO:0000313" key="1">
    <source>
        <dbReference type="EMBL" id="CUP83682.1"/>
    </source>
</evidence>
<sequence>MRGSTMRESVTDVRIILECLQEAYQMEGDMVRSGKNIHATMIYPFVRMLQEKCRDLTEEQIHKTLWKEYEISGADRMFVERASKILEPYEGESEDEK</sequence>
<reference evidence="1 3" key="1">
    <citation type="submission" date="2015-09" db="EMBL/GenBank/DDBJ databases">
        <authorList>
            <consortium name="Pathogen Informatics"/>
        </authorList>
    </citation>
    <scope>NUCLEOTIDE SEQUENCE [LARGE SCALE GENOMIC DNA]</scope>
    <source>
        <strain evidence="1 3">2789STDY5834911</strain>
    </source>
</reference>
<protein>
    <submittedName>
        <fullName evidence="1">Uncharacterized protein</fullName>
    </submittedName>
</protein>
<evidence type="ECO:0000313" key="4">
    <source>
        <dbReference type="Proteomes" id="UP000477156"/>
    </source>
</evidence>
<reference evidence="2 4" key="2">
    <citation type="journal article" date="2019" name="Nat. Med.">
        <title>A library of human gut bacterial isolates paired with longitudinal multiomics data enables mechanistic microbiome research.</title>
        <authorList>
            <person name="Poyet M."/>
            <person name="Groussin M."/>
            <person name="Gibbons S.M."/>
            <person name="Avila-Pacheco J."/>
            <person name="Jiang X."/>
            <person name="Kearney S.M."/>
            <person name="Perrotta A.R."/>
            <person name="Berdy B."/>
            <person name="Zhao S."/>
            <person name="Lieberman T.D."/>
            <person name="Swanson P.K."/>
            <person name="Smith M."/>
            <person name="Roesemann S."/>
            <person name="Alexander J.E."/>
            <person name="Rich S.A."/>
            <person name="Livny J."/>
            <person name="Vlamakis H."/>
            <person name="Clish C."/>
            <person name="Bullock K."/>
            <person name="Deik A."/>
            <person name="Scott J."/>
            <person name="Pierce K.A."/>
            <person name="Xavier R.J."/>
            <person name="Alm E.J."/>
        </authorList>
    </citation>
    <scope>NUCLEOTIDE SEQUENCE [LARGE SCALE GENOMIC DNA]</scope>
    <source>
        <strain evidence="2 4">BIOML-A12</strain>
    </source>
</reference>
<dbReference type="RefSeq" id="WP_015526824.1">
    <property type="nucleotide sequence ID" value="NZ_AP031426.1"/>
</dbReference>
<gene>
    <name evidence="1" type="ORF">ERS852523_02983</name>
    <name evidence="2" type="ORF">GT712_10875</name>
</gene>
<evidence type="ECO:0000313" key="3">
    <source>
        <dbReference type="Proteomes" id="UP000095712"/>
    </source>
</evidence>